<dbReference type="AlphaFoldDB" id="A0AAE1EHH0"/>
<dbReference type="InterPro" id="IPR038765">
    <property type="entry name" value="Papain-like_cys_pep_sf"/>
</dbReference>
<evidence type="ECO:0000256" key="2">
    <source>
        <dbReference type="SAM" id="MobiDB-lite"/>
    </source>
</evidence>
<dbReference type="EMBL" id="JAWQEG010007415">
    <property type="protein sequence ID" value="KAK3852434.1"/>
    <property type="molecule type" value="Genomic_DNA"/>
</dbReference>
<evidence type="ECO:0000256" key="1">
    <source>
        <dbReference type="ARBA" id="ARBA00009085"/>
    </source>
</evidence>
<evidence type="ECO:0000313" key="4">
    <source>
        <dbReference type="EMBL" id="KAK3852434.1"/>
    </source>
</evidence>
<comment type="caution">
    <text evidence="4">The sequence shown here is derived from an EMBL/GenBank/DDBJ whole genome shotgun (WGS) entry which is preliminary data.</text>
</comment>
<dbReference type="CDD" id="cd02257">
    <property type="entry name" value="Peptidase_C19"/>
    <property type="match status" value="1"/>
</dbReference>
<dbReference type="GO" id="GO:0005829">
    <property type="term" value="C:cytosol"/>
    <property type="evidence" value="ECO:0007669"/>
    <property type="project" value="TreeGrafter"/>
</dbReference>
<dbReference type="Pfam" id="PF00443">
    <property type="entry name" value="UCH"/>
    <property type="match status" value="1"/>
</dbReference>
<feature type="domain" description="USP" evidence="3">
    <location>
        <begin position="168"/>
        <end position="510"/>
    </location>
</feature>
<evidence type="ECO:0000259" key="3">
    <source>
        <dbReference type="PROSITE" id="PS50235"/>
    </source>
</evidence>
<accession>A0AAE1EHH0</accession>
<organism evidence="4 5">
    <name type="scientific">Petrolisthes cinctipes</name>
    <name type="common">Flat porcelain crab</name>
    <dbReference type="NCBI Taxonomy" id="88211"/>
    <lineage>
        <taxon>Eukaryota</taxon>
        <taxon>Metazoa</taxon>
        <taxon>Ecdysozoa</taxon>
        <taxon>Arthropoda</taxon>
        <taxon>Crustacea</taxon>
        <taxon>Multicrustacea</taxon>
        <taxon>Malacostraca</taxon>
        <taxon>Eumalacostraca</taxon>
        <taxon>Eucarida</taxon>
        <taxon>Decapoda</taxon>
        <taxon>Pleocyemata</taxon>
        <taxon>Anomura</taxon>
        <taxon>Galatheoidea</taxon>
        <taxon>Porcellanidae</taxon>
        <taxon>Petrolisthes</taxon>
    </lineage>
</organism>
<dbReference type="PROSITE" id="PS50235">
    <property type="entry name" value="USP_3"/>
    <property type="match status" value="1"/>
</dbReference>
<dbReference type="InterPro" id="IPR028889">
    <property type="entry name" value="USP"/>
</dbReference>
<feature type="region of interest" description="Disordered" evidence="2">
    <location>
        <begin position="788"/>
        <end position="897"/>
    </location>
</feature>
<dbReference type="PROSITE" id="PS00972">
    <property type="entry name" value="USP_1"/>
    <property type="match status" value="1"/>
</dbReference>
<reference evidence="4" key="1">
    <citation type="submission" date="2023-10" db="EMBL/GenBank/DDBJ databases">
        <title>Genome assemblies of two species of porcelain crab, Petrolisthes cinctipes and Petrolisthes manimaculis (Anomura: Porcellanidae).</title>
        <authorList>
            <person name="Angst P."/>
        </authorList>
    </citation>
    <scope>NUCLEOTIDE SEQUENCE</scope>
    <source>
        <strain evidence="4">PB745_01</strain>
        <tissue evidence="4">Gill</tissue>
    </source>
</reference>
<dbReference type="InterPro" id="IPR018200">
    <property type="entry name" value="USP_CS"/>
</dbReference>
<feature type="region of interest" description="Disordered" evidence="2">
    <location>
        <begin position="968"/>
        <end position="990"/>
    </location>
</feature>
<dbReference type="GO" id="GO:0004843">
    <property type="term" value="F:cysteine-type deubiquitinase activity"/>
    <property type="evidence" value="ECO:0007669"/>
    <property type="project" value="InterPro"/>
</dbReference>
<sequence>MKDKISNDLSYIKAGYRSDRWKWVLSLIQAGSSNNSKQAVSSKPTLTSNKDDQDQDVQEVKITSTDNKEKCEEDESVCGIGTSSSQPPESNGSTTEFQSSGSHSFTISEHQLTMECILKTFALDKWPKTLPCMKRCTNNPWCLVDLKGDAGKEKARPTDQPREPNTPVGLQNTANTCWINSALQALFHLPVLRNVINGVDGFAGEESLSSMVYLLQAMFVQMDTHVNKAIACSRESIFEHVGLHATREIMRKDADHQVLKCVSEFLENTIDTLIADARLGPQLGPLFSTSLMRVARWRCPECECEQETELAPATSYTLAAYVSADECPLDQCLVDLQTETQTGVSLVCGGGVEGGDYRERGGGGGGCGARVKADRIVMPKIQSLPTVLVIRNNSLVDRDLKRRLHVVYPETLDLTPHTRSHVPATYTLAAVIYHHGHWVKHYSAHVKTGSGKWYSFNDEQVTELNNRSTSSNPQETHRNYFSLANVAQKYKHRPGLRVSRGAFVWVYIRSGDGGNTVGSSGSALPTQAGLVPPPEAVVEFVLRKQEESQTVNHQLCAEMRKEKAELLTSLQVKDVNEDVTLISEPLLSAWYCHEGPYPYQPTLLARPLCQHNLYSPLKCHLLKCVRAEGVGLLMTHRAGIQTEEDGCGEVGLPLTLTAEAGCCKVCVARGANHILFIERVKALYRTAKKEARKEHEGPTKVVGMDTLEFWPRIALSAYVKEHGIDMEEPAEEVENGVDKKCEESGIVSMGEEGGRREGAITEEMEGIHVNGDKCDSGSEMKTAIESATTSCDTTATNNSSRNPVPDSHSESSSSTCDNRTGVVKEEMSQDIKNNISDKESTNKCKEREYRYNEAGNKVKDEMLSSKKNVDSDMDEKTKSSNKIEESSSSNEEKNNKILESEEMRTFNEDIVCEHNLLCPTTPSCKLPQTLVDEIMGLCQESVHPAVYQEDFDTCPDCGKMLEESQRACESGRHQKKQLSNLYQEKKRPHPMRDTGRHVYLMDRDFFSEWKTYIRSCERGQLLVTPPTNIINAPLLCCHGNILFPVLNLQPHQLSE</sequence>
<dbReference type="SUPFAM" id="SSF54001">
    <property type="entry name" value="Cysteine proteinases"/>
    <property type="match status" value="1"/>
</dbReference>
<comment type="similarity">
    <text evidence="1">Belongs to the peptidase C19 family.</text>
</comment>
<dbReference type="InterPro" id="IPR050164">
    <property type="entry name" value="Peptidase_C19"/>
</dbReference>
<proteinExistence type="inferred from homology"/>
<feature type="compositionally biased region" description="Polar residues" evidence="2">
    <location>
        <begin position="32"/>
        <end position="48"/>
    </location>
</feature>
<feature type="compositionally biased region" description="Polar residues" evidence="2">
    <location>
        <begin position="788"/>
        <end position="802"/>
    </location>
</feature>
<dbReference type="PANTHER" id="PTHR24006">
    <property type="entry name" value="UBIQUITIN CARBOXYL-TERMINAL HYDROLASE"/>
    <property type="match status" value="1"/>
</dbReference>
<dbReference type="InterPro" id="IPR001394">
    <property type="entry name" value="Peptidase_C19_UCH"/>
</dbReference>
<dbReference type="Gene3D" id="3.90.70.10">
    <property type="entry name" value="Cysteine proteinases"/>
    <property type="match status" value="1"/>
</dbReference>
<feature type="region of interest" description="Disordered" evidence="2">
    <location>
        <begin position="32"/>
        <end position="102"/>
    </location>
</feature>
<name>A0AAE1EHH0_PETCI</name>
<gene>
    <name evidence="4" type="ORF">Pcinc_040980</name>
</gene>
<feature type="compositionally biased region" description="Basic and acidic residues" evidence="2">
    <location>
        <begin position="822"/>
        <end position="897"/>
    </location>
</feature>
<dbReference type="GO" id="GO:0005634">
    <property type="term" value="C:nucleus"/>
    <property type="evidence" value="ECO:0007669"/>
    <property type="project" value="TreeGrafter"/>
</dbReference>
<protein>
    <recommendedName>
        <fullName evidence="3">USP domain-containing protein</fullName>
    </recommendedName>
</protein>
<evidence type="ECO:0000313" key="5">
    <source>
        <dbReference type="Proteomes" id="UP001286313"/>
    </source>
</evidence>
<keyword evidence="5" id="KW-1185">Reference proteome</keyword>
<dbReference type="GO" id="GO:0016579">
    <property type="term" value="P:protein deubiquitination"/>
    <property type="evidence" value="ECO:0007669"/>
    <property type="project" value="InterPro"/>
</dbReference>
<feature type="compositionally biased region" description="Polar residues" evidence="2">
    <location>
        <begin position="81"/>
        <end position="102"/>
    </location>
</feature>
<dbReference type="Proteomes" id="UP001286313">
    <property type="component" value="Unassembled WGS sequence"/>
</dbReference>